<evidence type="ECO:0000256" key="2">
    <source>
        <dbReference type="ARBA" id="ARBA00023125"/>
    </source>
</evidence>
<evidence type="ECO:0000256" key="3">
    <source>
        <dbReference type="ARBA" id="ARBA00023163"/>
    </source>
</evidence>
<dbReference type="RefSeq" id="WP_072834550.1">
    <property type="nucleotide sequence ID" value="NZ_FQUU01000004.1"/>
</dbReference>
<dbReference type="Proteomes" id="UP000184048">
    <property type="component" value="Unassembled WGS sequence"/>
</dbReference>
<keyword evidence="1" id="KW-0805">Transcription regulation</keyword>
<organism evidence="5 6">
    <name type="scientific">Flavisolibacter ginsengisoli DSM 18119</name>
    <dbReference type="NCBI Taxonomy" id="1121884"/>
    <lineage>
        <taxon>Bacteria</taxon>
        <taxon>Pseudomonadati</taxon>
        <taxon>Bacteroidota</taxon>
        <taxon>Chitinophagia</taxon>
        <taxon>Chitinophagales</taxon>
        <taxon>Chitinophagaceae</taxon>
        <taxon>Flavisolibacter</taxon>
    </lineage>
</organism>
<dbReference type="PANTHER" id="PTHR43132:SF2">
    <property type="entry name" value="ARSENICAL RESISTANCE OPERON REPRESSOR ARSR-RELATED"/>
    <property type="match status" value="1"/>
</dbReference>
<dbReference type="InterPro" id="IPR036388">
    <property type="entry name" value="WH-like_DNA-bd_sf"/>
</dbReference>
<dbReference type="InterPro" id="IPR011991">
    <property type="entry name" value="ArsR-like_HTH"/>
</dbReference>
<dbReference type="NCBIfam" id="NF033788">
    <property type="entry name" value="HTH_metalloreg"/>
    <property type="match status" value="1"/>
</dbReference>
<dbReference type="PANTHER" id="PTHR43132">
    <property type="entry name" value="ARSENICAL RESISTANCE OPERON REPRESSOR ARSR-RELATED"/>
    <property type="match status" value="1"/>
</dbReference>
<dbReference type="GO" id="GO:0003677">
    <property type="term" value="F:DNA binding"/>
    <property type="evidence" value="ECO:0007669"/>
    <property type="project" value="UniProtKB-KW"/>
</dbReference>
<evidence type="ECO:0000259" key="4">
    <source>
        <dbReference type="PROSITE" id="PS50987"/>
    </source>
</evidence>
<dbReference type="SMART" id="SM00418">
    <property type="entry name" value="HTH_ARSR"/>
    <property type="match status" value="1"/>
</dbReference>
<dbReference type="PRINTS" id="PR00778">
    <property type="entry name" value="HTHARSR"/>
</dbReference>
<evidence type="ECO:0000313" key="5">
    <source>
        <dbReference type="EMBL" id="SHE88472.1"/>
    </source>
</evidence>
<dbReference type="InterPro" id="IPR001845">
    <property type="entry name" value="HTH_ArsR_DNA-bd_dom"/>
</dbReference>
<reference evidence="5 6" key="1">
    <citation type="submission" date="2016-11" db="EMBL/GenBank/DDBJ databases">
        <authorList>
            <person name="Jaros S."/>
            <person name="Januszkiewicz K."/>
            <person name="Wedrychowicz H."/>
        </authorList>
    </citation>
    <scope>NUCLEOTIDE SEQUENCE [LARGE SCALE GENOMIC DNA]</scope>
    <source>
        <strain evidence="5 6">DSM 18119</strain>
    </source>
</reference>
<keyword evidence="2 5" id="KW-0238">DNA-binding</keyword>
<feature type="domain" description="HTH arsR-type" evidence="4">
    <location>
        <begin position="7"/>
        <end position="102"/>
    </location>
</feature>
<name>A0A1M4X5K1_9BACT</name>
<dbReference type="CDD" id="cd00090">
    <property type="entry name" value="HTH_ARSR"/>
    <property type="match status" value="1"/>
</dbReference>
<dbReference type="GO" id="GO:0003700">
    <property type="term" value="F:DNA-binding transcription factor activity"/>
    <property type="evidence" value="ECO:0007669"/>
    <property type="project" value="InterPro"/>
</dbReference>
<dbReference type="Pfam" id="PF01022">
    <property type="entry name" value="HTH_5"/>
    <property type="match status" value="1"/>
</dbReference>
<accession>A0A1M4X5K1</accession>
<proteinExistence type="predicted"/>
<evidence type="ECO:0000256" key="1">
    <source>
        <dbReference type="ARBA" id="ARBA00023015"/>
    </source>
</evidence>
<dbReference type="AlphaFoldDB" id="A0A1M4X5K1"/>
<dbReference type="InterPro" id="IPR051011">
    <property type="entry name" value="Metal_resp_trans_reg"/>
</dbReference>
<dbReference type="OrthoDB" id="9798835at2"/>
<gene>
    <name evidence="5" type="ORF">SAMN02745131_01334</name>
</gene>
<sequence>MKTALHIEEDNLKKAALRFRAINNKLRVIILQLIHKNGSMIVQDIYKKLKIEQSVTSQHLSVLRNANLVIAKREGKFIYYAVNYQQLAFLHTTAQKFLEIRNTSPEKLSKS</sequence>
<dbReference type="Gene3D" id="1.10.10.10">
    <property type="entry name" value="Winged helix-like DNA-binding domain superfamily/Winged helix DNA-binding domain"/>
    <property type="match status" value="1"/>
</dbReference>
<dbReference type="InterPro" id="IPR036390">
    <property type="entry name" value="WH_DNA-bd_sf"/>
</dbReference>
<dbReference type="STRING" id="1121884.SAMN02745131_01334"/>
<keyword evidence="3" id="KW-0804">Transcription</keyword>
<keyword evidence="6" id="KW-1185">Reference proteome</keyword>
<dbReference type="SUPFAM" id="SSF46785">
    <property type="entry name" value="Winged helix' DNA-binding domain"/>
    <property type="match status" value="1"/>
</dbReference>
<dbReference type="EMBL" id="FQUU01000004">
    <property type="protein sequence ID" value="SHE88472.1"/>
    <property type="molecule type" value="Genomic_DNA"/>
</dbReference>
<protein>
    <submittedName>
        <fullName evidence="5">DNA-binding transcriptional regulator, ArsR family</fullName>
    </submittedName>
</protein>
<evidence type="ECO:0000313" key="6">
    <source>
        <dbReference type="Proteomes" id="UP000184048"/>
    </source>
</evidence>
<dbReference type="PROSITE" id="PS50987">
    <property type="entry name" value="HTH_ARSR_2"/>
    <property type="match status" value="1"/>
</dbReference>